<dbReference type="EMBL" id="CACRTK010000057">
    <property type="protein sequence ID" value="VYU09724.1"/>
    <property type="molecule type" value="Genomic_DNA"/>
</dbReference>
<evidence type="ECO:0000313" key="2">
    <source>
        <dbReference type="EMBL" id="VYU09724.1"/>
    </source>
</evidence>
<name>A0A6N3C314_LACRH</name>
<reference evidence="2" key="1">
    <citation type="submission" date="2019-11" db="EMBL/GenBank/DDBJ databases">
        <authorList>
            <person name="Feng L."/>
        </authorList>
    </citation>
    <scope>NUCLEOTIDE SEQUENCE</scope>
    <source>
        <strain evidence="2">LrhamnosusLFYP97</strain>
    </source>
</reference>
<keyword evidence="1" id="KW-0472">Membrane</keyword>
<keyword evidence="1" id="KW-0812">Transmembrane</keyword>
<evidence type="ECO:0000256" key="1">
    <source>
        <dbReference type="SAM" id="Phobius"/>
    </source>
</evidence>
<dbReference type="AlphaFoldDB" id="A0A6N3C314"/>
<feature type="transmembrane region" description="Helical" evidence="1">
    <location>
        <begin position="22"/>
        <end position="42"/>
    </location>
</feature>
<accession>A0A6N3C314</accession>
<organism evidence="2">
    <name type="scientific">Lacticaseibacillus rhamnosus</name>
    <name type="common">Lactobacillus rhamnosus</name>
    <dbReference type="NCBI Taxonomy" id="47715"/>
    <lineage>
        <taxon>Bacteria</taxon>
        <taxon>Bacillati</taxon>
        <taxon>Bacillota</taxon>
        <taxon>Bacilli</taxon>
        <taxon>Lactobacillales</taxon>
        <taxon>Lactobacillaceae</taxon>
        <taxon>Lacticaseibacillus</taxon>
    </lineage>
</organism>
<proteinExistence type="predicted"/>
<sequence length="43" mass="4648">MMNHASDMTKNLTVVGCLMQHFSNPTLTLLTALGILFSVLALV</sequence>
<keyword evidence="1" id="KW-1133">Transmembrane helix</keyword>
<protein>
    <submittedName>
        <fullName evidence="2">Uncharacterized protein</fullName>
    </submittedName>
</protein>
<gene>
    <name evidence="2" type="ORF">LRLFYP97_02642</name>
</gene>